<evidence type="ECO:0000313" key="5">
    <source>
        <dbReference type="EMBL" id="MFC4999294.1"/>
    </source>
</evidence>
<comment type="similarity">
    <text evidence="1">Belongs to the leucine-binding protein family.</text>
</comment>
<dbReference type="InterPro" id="IPR028081">
    <property type="entry name" value="Leu-bd"/>
</dbReference>
<dbReference type="RefSeq" id="WP_380115681.1">
    <property type="nucleotide sequence ID" value="NZ_JBHSIU010000018.1"/>
</dbReference>
<gene>
    <name evidence="5" type="ORF">ACFPIJ_15775</name>
</gene>
<dbReference type="InterPro" id="IPR028082">
    <property type="entry name" value="Peripla_BP_I"/>
</dbReference>
<dbReference type="SUPFAM" id="SSF53822">
    <property type="entry name" value="Periplasmic binding protein-like I"/>
    <property type="match status" value="1"/>
</dbReference>
<feature type="signal peptide" evidence="3">
    <location>
        <begin position="1"/>
        <end position="22"/>
    </location>
</feature>
<dbReference type="Pfam" id="PF13458">
    <property type="entry name" value="Peripla_BP_6"/>
    <property type="match status" value="1"/>
</dbReference>
<comment type="caution">
    <text evidence="5">The sequence shown here is derived from an EMBL/GenBank/DDBJ whole genome shotgun (WGS) entry which is preliminary data.</text>
</comment>
<dbReference type="PROSITE" id="PS51257">
    <property type="entry name" value="PROKAR_LIPOPROTEIN"/>
    <property type="match status" value="1"/>
</dbReference>
<evidence type="ECO:0000259" key="4">
    <source>
        <dbReference type="Pfam" id="PF13458"/>
    </source>
</evidence>
<accession>A0ABV9VU11</accession>
<evidence type="ECO:0000256" key="2">
    <source>
        <dbReference type="ARBA" id="ARBA00022729"/>
    </source>
</evidence>
<proteinExistence type="inferred from homology"/>
<name>A0ABV9VU11_9ACTN</name>
<evidence type="ECO:0000256" key="1">
    <source>
        <dbReference type="ARBA" id="ARBA00010062"/>
    </source>
</evidence>
<dbReference type="PANTHER" id="PTHR30483:SF6">
    <property type="entry name" value="PERIPLASMIC BINDING PROTEIN OF ABC TRANSPORTER FOR NATURAL AMINO ACIDS"/>
    <property type="match status" value="1"/>
</dbReference>
<feature type="domain" description="Leucine-binding protein" evidence="4">
    <location>
        <begin position="49"/>
        <end position="370"/>
    </location>
</feature>
<keyword evidence="2 3" id="KW-0732">Signal</keyword>
<dbReference type="InterPro" id="IPR051010">
    <property type="entry name" value="BCAA_transport"/>
</dbReference>
<dbReference type="Proteomes" id="UP001595912">
    <property type="component" value="Unassembled WGS sequence"/>
</dbReference>
<feature type="chain" id="PRO_5045810119" evidence="3">
    <location>
        <begin position="23"/>
        <end position="407"/>
    </location>
</feature>
<dbReference type="PANTHER" id="PTHR30483">
    <property type="entry name" value="LEUCINE-SPECIFIC-BINDING PROTEIN"/>
    <property type="match status" value="1"/>
</dbReference>
<evidence type="ECO:0000313" key="6">
    <source>
        <dbReference type="Proteomes" id="UP001595912"/>
    </source>
</evidence>
<evidence type="ECO:0000256" key="3">
    <source>
        <dbReference type="SAM" id="SignalP"/>
    </source>
</evidence>
<organism evidence="5 6">
    <name type="scientific">Dactylosporangium cerinum</name>
    <dbReference type="NCBI Taxonomy" id="1434730"/>
    <lineage>
        <taxon>Bacteria</taxon>
        <taxon>Bacillati</taxon>
        <taxon>Actinomycetota</taxon>
        <taxon>Actinomycetes</taxon>
        <taxon>Micromonosporales</taxon>
        <taxon>Micromonosporaceae</taxon>
        <taxon>Dactylosporangium</taxon>
    </lineage>
</organism>
<protein>
    <submittedName>
        <fullName evidence="5">ABC transporter substrate-binding protein</fullName>
    </submittedName>
</protein>
<sequence length="407" mass="41809">MRKRFGAIIAAAALTVSACSPAPDNDAAPAGNDTSEPYRIVQLVGQNQAGPAALNAKAAAQAVSAAVDVLNANGGILGHKVELEIIDDGGDPTQAVTKLQQRLSSGPKPNLVLPGNTSAEALPMAPIITEAGILSVQQASSTALDDPAKYPYMFKTPPVPETWAKSLADYAKDRGITKVAMLSGKDAFSTATAAATVAALQTAGIALSAETYAAQDLDMTAQLERLKATSPGLLYVVGGGAPIGYALESRVKINWTDVPLLTDATASVTSLLTQAAPAGMVGTDQTKNTFVHVLAAAVQGAEQPNATGADTMIAALKKHGDITLPLNVFFAYDAVMLAAKAAEATGTITDAAVQSKWLETVTPDVKGHWALTAYKFTPASHGPAVDASGVKIIPVTVLKEGRYPATR</sequence>
<dbReference type="EMBL" id="JBHSIU010000018">
    <property type="protein sequence ID" value="MFC4999294.1"/>
    <property type="molecule type" value="Genomic_DNA"/>
</dbReference>
<dbReference type="Gene3D" id="3.40.50.2300">
    <property type="match status" value="2"/>
</dbReference>
<keyword evidence="6" id="KW-1185">Reference proteome</keyword>
<reference evidence="6" key="1">
    <citation type="journal article" date="2019" name="Int. J. Syst. Evol. Microbiol.">
        <title>The Global Catalogue of Microorganisms (GCM) 10K type strain sequencing project: providing services to taxonomists for standard genome sequencing and annotation.</title>
        <authorList>
            <consortium name="The Broad Institute Genomics Platform"/>
            <consortium name="The Broad Institute Genome Sequencing Center for Infectious Disease"/>
            <person name="Wu L."/>
            <person name="Ma J."/>
        </authorList>
    </citation>
    <scope>NUCLEOTIDE SEQUENCE [LARGE SCALE GENOMIC DNA]</scope>
    <source>
        <strain evidence="6">CGMCC 4.7152</strain>
    </source>
</reference>